<keyword evidence="17" id="KW-1185">Reference proteome</keyword>
<dbReference type="InterPro" id="IPR045063">
    <property type="entry name" value="Dynamin_N"/>
</dbReference>
<evidence type="ECO:0000256" key="7">
    <source>
        <dbReference type="ARBA" id="ARBA00022801"/>
    </source>
</evidence>
<evidence type="ECO:0000256" key="10">
    <source>
        <dbReference type="ARBA" id="ARBA00023134"/>
    </source>
</evidence>
<evidence type="ECO:0000256" key="1">
    <source>
        <dbReference type="ARBA" id="ARBA00004294"/>
    </source>
</evidence>
<dbReference type="FunFam" id="3.40.50.300:FF:000172">
    <property type="entry name" value="Dynamin-1-like protein isoform 1"/>
    <property type="match status" value="1"/>
</dbReference>
<dbReference type="Pfam" id="PF02212">
    <property type="entry name" value="GED"/>
    <property type="match status" value="1"/>
</dbReference>
<evidence type="ECO:0000256" key="3">
    <source>
        <dbReference type="ARBA" id="ARBA00011980"/>
    </source>
</evidence>
<dbReference type="InterPro" id="IPR020850">
    <property type="entry name" value="GED_dom"/>
</dbReference>
<dbReference type="CDD" id="cd08771">
    <property type="entry name" value="DLP_1"/>
    <property type="match status" value="1"/>
</dbReference>
<dbReference type="Pfam" id="PF01031">
    <property type="entry name" value="Dynamin_M"/>
    <property type="match status" value="1"/>
</dbReference>
<dbReference type="OrthoDB" id="5061070at2759"/>
<name>A0A498S800_ACAVI</name>
<dbReference type="GO" id="GO:0006897">
    <property type="term" value="P:endocytosis"/>
    <property type="evidence" value="ECO:0007669"/>
    <property type="project" value="TreeGrafter"/>
</dbReference>
<dbReference type="GO" id="GO:0008017">
    <property type="term" value="F:microtubule binding"/>
    <property type="evidence" value="ECO:0007669"/>
    <property type="project" value="TreeGrafter"/>
</dbReference>
<keyword evidence="10 13" id="KW-0342">GTP-binding</keyword>
<dbReference type="GO" id="GO:0000266">
    <property type="term" value="P:mitochondrial fission"/>
    <property type="evidence" value="ECO:0007669"/>
    <property type="project" value="TreeGrafter"/>
</dbReference>
<feature type="domain" description="GED" evidence="14">
    <location>
        <begin position="716"/>
        <end position="807"/>
    </location>
</feature>
<dbReference type="FunFam" id="1.20.120.1240:FF:000001">
    <property type="entry name" value="Dynamin 1 like"/>
    <property type="match status" value="1"/>
</dbReference>
<comment type="catalytic activity">
    <reaction evidence="12">
        <text>GTP + H2O = GDP + phosphate + H(+)</text>
        <dbReference type="Rhea" id="RHEA:19669"/>
        <dbReference type="ChEBI" id="CHEBI:15377"/>
        <dbReference type="ChEBI" id="CHEBI:15378"/>
        <dbReference type="ChEBI" id="CHEBI:37565"/>
        <dbReference type="ChEBI" id="CHEBI:43474"/>
        <dbReference type="ChEBI" id="CHEBI:58189"/>
        <dbReference type="EC" id="3.6.5.5"/>
    </reaction>
</comment>
<gene>
    <name evidence="16" type="ORF">NAV_LOCUS2594</name>
</gene>
<dbReference type="InterPro" id="IPR000375">
    <property type="entry name" value="Dynamin_stalk"/>
</dbReference>
<evidence type="ECO:0000259" key="14">
    <source>
        <dbReference type="PROSITE" id="PS51388"/>
    </source>
</evidence>
<dbReference type="Gene3D" id="3.40.50.300">
    <property type="entry name" value="P-loop containing nucleotide triphosphate hydrolases"/>
    <property type="match status" value="1"/>
</dbReference>
<dbReference type="SUPFAM" id="SSF52540">
    <property type="entry name" value="P-loop containing nucleoside triphosphate hydrolases"/>
    <property type="match status" value="1"/>
</dbReference>
<dbReference type="PANTHER" id="PTHR11566:SF21">
    <property type="entry name" value="DYNAMIN RELATED PROTEIN 1, ISOFORM A"/>
    <property type="match status" value="1"/>
</dbReference>
<dbReference type="Proteomes" id="UP000276991">
    <property type="component" value="Unassembled WGS sequence"/>
</dbReference>
<protein>
    <recommendedName>
        <fullName evidence="3">dynamin GTPase</fullName>
        <ecNumber evidence="3">3.6.5.5</ecNumber>
    </recommendedName>
</protein>
<accession>A0A498S800</accession>
<keyword evidence="8" id="KW-0446">Lipid-binding</keyword>
<evidence type="ECO:0000256" key="12">
    <source>
        <dbReference type="ARBA" id="ARBA00048040"/>
    </source>
</evidence>
<evidence type="ECO:0000256" key="4">
    <source>
        <dbReference type="ARBA" id="ARBA00022490"/>
    </source>
</evidence>
<evidence type="ECO:0000256" key="6">
    <source>
        <dbReference type="ARBA" id="ARBA00022787"/>
    </source>
</evidence>
<dbReference type="PROSITE" id="PS51718">
    <property type="entry name" value="G_DYNAMIN_2"/>
    <property type="match status" value="1"/>
</dbReference>
<reference evidence="16 17" key="1">
    <citation type="submission" date="2018-08" db="EMBL/GenBank/DDBJ databases">
        <authorList>
            <person name="Laetsch R D."/>
            <person name="Stevens L."/>
            <person name="Kumar S."/>
            <person name="Blaxter L. M."/>
        </authorList>
    </citation>
    <scope>NUCLEOTIDE SEQUENCE [LARGE SCALE GENOMIC DNA]</scope>
</reference>
<dbReference type="AlphaFoldDB" id="A0A498S800"/>
<sequence>MQLRGELSYLNSMKVKTEETSDSRNTEVLPYNIQNQPNAVDNNIVDNGNVATERTTKPHLIKSNSTATNGNLLKNNKVFMESLIPVINKLQEVFSAVGTREAEIQLPQIVVVGSQSAGKSSVLEGIVGRDFLPRGAGIITRRPLILHLVNVPIDDREARITDEGRTINATEWATFGHVQEVVFTDFNDVMQEIERETDRITGKNKGISGLPISLKIFSPNVVNLTLIDLPGLTKVPVGDQPTDIEVQVRDLIMSYIGNPNSIILAITPANQDFATSEPLKLAREVDPEGCRTLAVLTKLDLMDHGTDAMEVLLGRIVPVKLGIIGVVNRSQADIMNKKPIDDCLRDEQSFLQRKYPTLASRNGIPYLSKTLNRLLMHHIRECLPQLKMRVNVLMSQCQTLLNSYGEPVQDYGSTLLQIITRFATAYTTTIEGTSRNIETSELCGGARICYIFHETFGRVLESIDPLGDLTQLDILTAIRNATGPRPALFVPEVSFELLVKKQIRRLEEPSLRCVELVHEELQRIVQHCGIHTQQEMQRFPRLYDKISEVVSNVLKSRLKPTNEIVENLVAIELAYINTKHPEFADASLGNLLKEHASVDDDSKRNVKYVPQTETSMPKVHESSLNPTSFTGWFFGGNTKDKELVSTHALSRRMLLYMASAVITDIKEKTCKLLGVCASDYSIFSRATSVRKPVSFLPEVPEKTITRKLTAREQKDCQIIERLIRCYFMIVRKNVQDTVPKAIMHFLVNYVRDNLQSELVQQLYKREVIEELLTESPVMAQRRKEAAEMLSALNKANNIISEVRETQIW</sequence>
<keyword evidence="5 13" id="KW-0547">Nucleotide-binding</keyword>
<evidence type="ECO:0000256" key="2">
    <source>
        <dbReference type="ARBA" id="ARBA00004514"/>
    </source>
</evidence>
<dbReference type="SMART" id="SM00053">
    <property type="entry name" value="DYNc"/>
    <property type="match status" value="1"/>
</dbReference>
<evidence type="ECO:0000256" key="8">
    <source>
        <dbReference type="ARBA" id="ARBA00023121"/>
    </source>
</evidence>
<dbReference type="GO" id="GO:0008289">
    <property type="term" value="F:lipid binding"/>
    <property type="evidence" value="ECO:0007669"/>
    <property type="project" value="UniProtKB-KW"/>
</dbReference>
<evidence type="ECO:0000256" key="9">
    <source>
        <dbReference type="ARBA" id="ARBA00023128"/>
    </source>
</evidence>
<dbReference type="EC" id="3.6.5.5" evidence="3"/>
<evidence type="ECO:0000313" key="17">
    <source>
        <dbReference type="Proteomes" id="UP000276991"/>
    </source>
</evidence>
<dbReference type="InterPro" id="IPR019762">
    <property type="entry name" value="Dynamin_GTPase_CS"/>
</dbReference>
<comment type="subcellular location">
    <subcellularLocation>
        <location evidence="2">Cytoplasm</location>
        <location evidence="2">Cytosol</location>
    </subcellularLocation>
    <subcellularLocation>
        <location evidence="1">Mitochondrion outer membrane</location>
    </subcellularLocation>
</comment>
<dbReference type="InterPro" id="IPR030381">
    <property type="entry name" value="G_DYNAMIN_dom"/>
</dbReference>
<dbReference type="EMBL" id="UPTC01000282">
    <property type="protein sequence ID" value="VBB27764.1"/>
    <property type="molecule type" value="Genomic_DNA"/>
</dbReference>
<feature type="domain" description="Dynamin-type G" evidence="15">
    <location>
        <begin position="103"/>
        <end position="384"/>
    </location>
</feature>
<evidence type="ECO:0000256" key="5">
    <source>
        <dbReference type="ARBA" id="ARBA00022741"/>
    </source>
</evidence>
<dbReference type="STRING" id="6277.A0A498S800"/>
<comment type="similarity">
    <text evidence="13">Belongs to the TRAFAC class dynamin-like GTPase superfamily. Dynamin/Fzo/YdjA family.</text>
</comment>
<dbReference type="SMART" id="SM00302">
    <property type="entry name" value="GED"/>
    <property type="match status" value="1"/>
</dbReference>
<dbReference type="PROSITE" id="PS00410">
    <property type="entry name" value="G_DYNAMIN_1"/>
    <property type="match status" value="1"/>
</dbReference>
<dbReference type="Gene3D" id="1.20.120.1240">
    <property type="entry name" value="Dynamin, middle domain"/>
    <property type="match status" value="1"/>
</dbReference>
<keyword evidence="6" id="KW-1000">Mitochondrion outer membrane</keyword>
<dbReference type="PROSITE" id="PS51388">
    <property type="entry name" value="GED"/>
    <property type="match status" value="1"/>
</dbReference>
<dbReference type="GO" id="GO:0005741">
    <property type="term" value="C:mitochondrial outer membrane"/>
    <property type="evidence" value="ECO:0007669"/>
    <property type="project" value="UniProtKB-SubCell"/>
</dbReference>
<organism evidence="16 17">
    <name type="scientific">Acanthocheilonema viteae</name>
    <name type="common">Filarial nematode worm</name>
    <name type="synonym">Dipetalonema viteae</name>
    <dbReference type="NCBI Taxonomy" id="6277"/>
    <lineage>
        <taxon>Eukaryota</taxon>
        <taxon>Metazoa</taxon>
        <taxon>Ecdysozoa</taxon>
        <taxon>Nematoda</taxon>
        <taxon>Chromadorea</taxon>
        <taxon>Rhabditida</taxon>
        <taxon>Spirurina</taxon>
        <taxon>Spiruromorpha</taxon>
        <taxon>Filarioidea</taxon>
        <taxon>Onchocercidae</taxon>
        <taxon>Acanthocheilonema</taxon>
    </lineage>
</organism>
<dbReference type="InterPro" id="IPR022812">
    <property type="entry name" value="Dynamin"/>
</dbReference>
<evidence type="ECO:0000256" key="11">
    <source>
        <dbReference type="ARBA" id="ARBA00023136"/>
    </source>
</evidence>
<dbReference type="GO" id="GO:0005829">
    <property type="term" value="C:cytosol"/>
    <property type="evidence" value="ECO:0007669"/>
    <property type="project" value="UniProtKB-SubCell"/>
</dbReference>
<keyword evidence="7" id="KW-0378">Hydrolase</keyword>
<proteinExistence type="inferred from homology"/>
<dbReference type="InterPro" id="IPR003130">
    <property type="entry name" value="GED"/>
</dbReference>
<dbReference type="GO" id="GO:0048312">
    <property type="term" value="P:intracellular distribution of mitochondria"/>
    <property type="evidence" value="ECO:0007669"/>
    <property type="project" value="TreeGrafter"/>
</dbReference>
<dbReference type="GO" id="GO:0016559">
    <property type="term" value="P:peroxisome fission"/>
    <property type="evidence" value="ECO:0007669"/>
    <property type="project" value="TreeGrafter"/>
</dbReference>
<dbReference type="GO" id="GO:0003924">
    <property type="term" value="F:GTPase activity"/>
    <property type="evidence" value="ECO:0007669"/>
    <property type="project" value="InterPro"/>
</dbReference>
<keyword evidence="4" id="KW-0963">Cytoplasm</keyword>
<evidence type="ECO:0000256" key="13">
    <source>
        <dbReference type="RuleBase" id="RU003932"/>
    </source>
</evidence>
<dbReference type="InterPro" id="IPR027417">
    <property type="entry name" value="P-loop_NTPase"/>
</dbReference>
<dbReference type="GO" id="GO:0005874">
    <property type="term" value="C:microtubule"/>
    <property type="evidence" value="ECO:0007669"/>
    <property type="project" value="TreeGrafter"/>
</dbReference>
<keyword evidence="11" id="KW-0472">Membrane</keyword>
<dbReference type="GO" id="GO:0005525">
    <property type="term" value="F:GTP binding"/>
    <property type="evidence" value="ECO:0007669"/>
    <property type="project" value="UniProtKB-KW"/>
</dbReference>
<dbReference type="Pfam" id="PF00350">
    <property type="entry name" value="Dynamin_N"/>
    <property type="match status" value="1"/>
</dbReference>
<dbReference type="InterPro" id="IPR001401">
    <property type="entry name" value="Dynamin_GTPase"/>
</dbReference>
<evidence type="ECO:0000313" key="16">
    <source>
        <dbReference type="EMBL" id="VBB27764.1"/>
    </source>
</evidence>
<dbReference type="PANTHER" id="PTHR11566">
    <property type="entry name" value="DYNAMIN"/>
    <property type="match status" value="1"/>
</dbReference>
<dbReference type="PRINTS" id="PR00195">
    <property type="entry name" value="DYNAMIN"/>
</dbReference>
<evidence type="ECO:0000259" key="15">
    <source>
        <dbReference type="PROSITE" id="PS51718"/>
    </source>
</evidence>
<keyword evidence="9" id="KW-0496">Mitochondrion</keyword>